<dbReference type="STRING" id="1185767.IIF7_10978"/>
<keyword evidence="2" id="KW-0808">Transferase</keyword>
<evidence type="ECO:0000259" key="1">
    <source>
        <dbReference type="PROSITE" id="PS51186"/>
    </source>
</evidence>
<dbReference type="OrthoDB" id="1431064at2"/>
<comment type="caution">
    <text evidence="2">The sequence shown here is derived from an EMBL/GenBank/DDBJ whole genome shotgun (WGS) entry which is preliminary data.</text>
</comment>
<protein>
    <submittedName>
        <fullName evidence="2">GNAT family acetyltransferase</fullName>
    </submittedName>
</protein>
<dbReference type="Gene3D" id="3.40.630.30">
    <property type="match status" value="1"/>
</dbReference>
<reference evidence="2 3" key="1">
    <citation type="submission" date="2013-04" db="EMBL/GenBank/DDBJ databases">
        <title>Zunongwangia sp. 22II14-10F7 Genome Sequencing.</title>
        <authorList>
            <person name="Lai Q."/>
            <person name="Shao Z."/>
        </authorList>
    </citation>
    <scope>NUCLEOTIDE SEQUENCE [LARGE SCALE GENOMIC DNA]</scope>
    <source>
        <strain evidence="2 3">22II14-10F7</strain>
    </source>
</reference>
<keyword evidence="3" id="KW-1185">Reference proteome</keyword>
<organism evidence="2 3">
    <name type="scientific">Zunongwangia atlantica 22II14-10F7</name>
    <dbReference type="NCBI Taxonomy" id="1185767"/>
    <lineage>
        <taxon>Bacteria</taxon>
        <taxon>Pseudomonadati</taxon>
        <taxon>Bacteroidota</taxon>
        <taxon>Flavobacteriia</taxon>
        <taxon>Flavobacteriales</taxon>
        <taxon>Flavobacteriaceae</taxon>
        <taxon>Zunongwangia</taxon>
    </lineage>
</organism>
<accession>A0A1Y1T2T6</accession>
<name>A0A1Y1T2T6_9FLAO</name>
<dbReference type="RefSeq" id="WP_084841740.1">
    <property type="nucleotide sequence ID" value="NZ_ARYN01000009.1"/>
</dbReference>
<dbReference type="PANTHER" id="PTHR43305:SF1">
    <property type="entry name" value="FAMILY N-ACETYLTRANSFERASE, PUTATIVE (AFU_ORTHOLOGUE AFUA_2G01380)-RELATED"/>
    <property type="match status" value="1"/>
</dbReference>
<dbReference type="AlphaFoldDB" id="A0A1Y1T2T6"/>
<gene>
    <name evidence="2" type="ORF">IIF7_10978</name>
</gene>
<dbReference type="InterPro" id="IPR000182">
    <property type="entry name" value="GNAT_dom"/>
</dbReference>
<dbReference type="SUPFAM" id="SSF55729">
    <property type="entry name" value="Acyl-CoA N-acyltransferases (Nat)"/>
    <property type="match status" value="1"/>
</dbReference>
<dbReference type="PROSITE" id="PS51186">
    <property type="entry name" value="GNAT"/>
    <property type="match status" value="1"/>
</dbReference>
<evidence type="ECO:0000313" key="2">
    <source>
        <dbReference type="EMBL" id="ORL45340.1"/>
    </source>
</evidence>
<feature type="domain" description="N-acetyltransferase" evidence="1">
    <location>
        <begin position="1"/>
        <end position="152"/>
    </location>
</feature>
<dbReference type="EMBL" id="ARYN01000009">
    <property type="protein sequence ID" value="ORL45340.1"/>
    <property type="molecule type" value="Genomic_DNA"/>
</dbReference>
<dbReference type="PANTHER" id="PTHR43305">
    <property type="entry name" value="FAMILY N-ACETYLTRANSFERASE, PUTATIVE (AFU_ORTHOLOGUE AFUA_2G01380)-RELATED"/>
    <property type="match status" value="1"/>
</dbReference>
<dbReference type="InterPro" id="IPR016181">
    <property type="entry name" value="Acyl_CoA_acyltransferase"/>
</dbReference>
<sequence>MEIISFEPKYSRNFKDLNIEWLEKFFWVEPHDEEVLGNPEKYIITPGGEIFFVKENEEIIGCVALMKIEENIFELTKMAVSPKHRGKQIGQKLMAHTIKFAKNQDWETLIIYSSRKLENALHIYRKFGFIEIPIEENNPYARGDIKMKLGLS</sequence>
<dbReference type="Pfam" id="PF00583">
    <property type="entry name" value="Acetyltransf_1"/>
    <property type="match status" value="1"/>
</dbReference>
<dbReference type="CDD" id="cd04301">
    <property type="entry name" value="NAT_SF"/>
    <property type="match status" value="1"/>
</dbReference>
<proteinExistence type="predicted"/>
<dbReference type="InterPro" id="IPR052777">
    <property type="entry name" value="Acetyltransferase_Enz"/>
</dbReference>
<dbReference type="Proteomes" id="UP000192746">
    <property type="component" value="Unassembled WGS sequence"/>
</dbReference>
<evidence type="ECO:0000313" key="3">
    <source>
        <dbReference type="Proteomes" id="UP000192746"/>
    </source>
</evidence>
<dbReference type="GO" id="GO:0016747">
    <property type="term" value="F:acyltransferase activity, transferring groups other than amino-acyl groups"/>
    <property type="evidence" value="ECO:0007669"/>
    <property type="project" value="InterPro"/>
</dbReference>